<feature type="transmembrane region" description="Helical" evidence="1">
    <location>
        <begin position="24"/>
        <end position="41"/>
    </location>
</feature>
<evidence type="ECO:0000313" key="3">
    <source>
        <dbReference type="Proteomes" id="UP000004080"/>
    </source>
</evidence>
<keyword evidence="1" id="KW-0812">Transmembrane</keyword>
<evidence type="ECO:0000256" key="1">
    <source>
        <dbReference type="SAM" id="Phobius"/>
    </source>
</evidence>
<gene>
    <name evidence="2" type="ORF">A374_16118</name>
</gene>
<protein>
    <submittedName>
        <fullName evidence="2">Uncharacterized protein</fullName>
    </submittedName>
</protein>
<keyword evidence="1" id="KW-1133">Transmembrane helix</keyword>
<reference evidence="2 3" key="1">
    <citation type="journal article" date="2012" name="J. Bacteriol.">
        <title>Genome of Bacillus macauensis ZFHKF-1, a Long-Chain-Forming Bacterium.</title>
        <authorList>
            <person name="Cai L."/>
            <person name="Zhang T."/>
        </authorList>
    </citation>
    <scope>NUCLEOTIDE SEQUENCE [LARGE SCALE GENOMIC DNA]</scope>
    <source>
        <strain evidence="2 3">ZFHKF-1</strain>
    </source>
</reference>
<feature type="transmembrane region" description="Helical" evidence="1">
    <location>
        <begin position="61"/>
        <end position="79"/>
    </location>
</feature>
<keyword evidence="3" id="KW-1185">Reference proteome</keyword>
<keyword evidence="1" id="KW-0472">Membrane</keyword>
<name>I8UC05_9BACL</name>
<comment type="caution">
    <text evidence="2">The sequence shown here is derived from an EMBL/GenBank/DDBJ whole genome shotgun (WGS) entry which is preliminary data.</text>
</comment>
<organism evidence="2 3">
    <name type="scientific">Fictibacillus macauensis ZFHKF-1</name>
    <dbReference type="NCBI Taxonomy" id="1196324"/>
    <lineage>
        <taxon>Bacteria</taxon>
        <taxon>Bacillati</taxon>
        <taxon>Bacillota</taxon>
        <taxon>Bacilli</taxon>
        <taxon>Bacillales</taxon>
        <taxon>Fictibacillaceae</taxon>
        <taxon>Fictibacillus</taxon>
    </lineage>
</organism>
<proteinExistence type="predicted"/>
<dbReference type="Proteomes" id="UP000004080">
    <property type="component" value="Unassembled WGS sequence"/>
</dbReference>
<dbReference type="AlphaFoldDB" id="I8UC05"/>
<dbReference type="EMBL" id="AKKV01000036">
    <property type="protein sequence ID" value="EIT84328.1"/>
    <property type="molecule type" value="Genomic_DNA"/>
</dbReference>
<accession>I8UC05</accession>
<evidence type="ECO:0000313" key="2">
    <source>
        <dbReference type="EMBL" id="EIT84328.1"/>
    </source>
</evidence>
<sequence>MCSKIKRIFSLDNTIKRGVEHMKLYQKILMSLLTGIGFIVLELTFQSITGLFGKTYVGTTHYIRFAIELSIMMFIVLLLKK</sequence>